<dbReference type="Pfam" id="PF00012">
    <property type="entry name" value="HSP70"/>
    <property type="match status" value="1"/>
</dbReference>
<evidence type="ECO:0000313" key="6">
    <source>
        <dbReference type="Proteomes" id="UP000283509"/>
    </source>
</evidence>
<keyword evidence="5" id="KW-0346">Stress response</keyword>
<reference evidence="5 6" key="1">
    <citation type="submission" date="2018-04" db="EMBL/GenBank/DDBJ databases">
        <authorList>
            <person name="Zhang X."/>
            <person name="Yuan J."/>
            <person name="Li F."/>
            <person name="Xiang J."/>
        </authorList>
    </citation>
    <scope>NUCLEOTIDE SEQUENCE [LARGE SCALE GENOMIC DNA]</scope>
    <source>
        <tissue evidence="5">Muscle</tissue>
    </source>
</reference>
<evidence type="ECO:0000313" key="5">
    <source>
        <dbReference type="EMBL" id="ROT80181.1"/>
    </source>
</evidence>
<comment type="caution">
    <text evidence="5">The sequence shown here is derived from an EMBL/GenBank/DDBJ whole genome shotgun (WGS) entry which is preliminary data.</text>
</comment>
<dbReference type="OrthoDB" id="2401965at2759"/>
<evidence type="ECO:0000256" key="1">
    <source>
        <dbReference type="ARBA" id="ARBA00007381"/>
    </source>
</evidence>
<keyword evidence="6" id="KW-1185">Reference proteome</keyword>
<protein>
    <submittedName>
        <fullName evidence="5">Heat shock protein cognate 5</fullName>
    </submittedName>
</protein>
<dbReference type="Gene3D" id="1.20.1270.10">
    <property type="match status" value="1"/>
</dbReference>
<dbReference type="SUPFAM" id="SSF100934">
    <property type="entry name" value="Heat shock protein 70kD (HSP70), C-terminal subdomain"/>
    <property type="match status" value="1"/>
</dbReference>
<reference evidence="5 6" key="2">
    <citation type="submission" date="2019-01" db="EMBL/GenBank/DDBJ databases">
        <title>The decoding of complex shrimp genome reveals the adaptation for benthos swimmer, frequently molting mechanism and breeding impact on genome.</title>
        <authorList>
            <person name="Sun Y."/>
            <person name="Gao Y."/>
            <person name="Yu Y."/>
        </authorList>
    </citation>
    <scope>NUCLEOTIDE SEQUENCE [LARGE SCALE GENOMIC DNA]</scope>
    <source>
        <tissue evidence="5">Muscle</tissue>
    </source>
</reference>
<dbReference type="InterPro" id="IPR029048">
    <property type="entry name" value="HSP70_C_sf"/>
</dbReference>
<dbReference type="GO" id="GO:0005524">
    <property type="term" value="F:ATP binding"/>
    <property type="evidence" value="ECO:0007669"/>
    <property type="project" value="UniProtKB-KW"/>
</dbReference>
<name>A0A3R7MF98_PENVA</name>
<dbReference type="Proteomes" id="UP000283509">
    <property type="component" value="Unassembled WGS sequence"/>
</dbReference>
<comment type="similarity">
    <text evidence="1">Belongs to the heat shock protein 70 family.</text>
</comment>
<evidence type="ECO:0000256" key="2">
    <source>
        <dbReference type="ARBA" id="ARBA00022741"/>
    </source>
</evidence>
<keyword evidence="3" id="KW-0067">ATP-binding</keyword>
<evidence type="ECO:0000256" key="4">
    <source>
        <dbReference type="SAM" id="MobiDB-lite"/>
    </source>
</evidence>
<evidence type="ECO:0000256" key="3">
    <source>
        <dbReference type="ARBA" id="ARBA00022840"/>
    </source>
</evidence>
<dbReference type="AlphaFoldDB" id="A0A3R7MF98"/>
<dbReference type="STRING" id="6689.A0A3R7MF98"/>
<gene>
    <name evidence="5" type="ORF">C7M84_001088</name>
</gene>
<feature type="region of interest" description="Disordered" evidence="4">
    <location>
        <begin position="85"/>
        <end position="109"/>
    </location>
</feature>
<sequence length="109" mass="12466">MLSNMQRKTRNKEVVEAINQGESIIHDTESKMEEFKDQLPAEEEQLTTVKDLLANKDSADPEEIKQKVSELQQASLKLFEMAYKKMASERESSSSSGESKDKKEERGQQ</sequence>
<dbReference type="GO" id="GO:0140662">
    <property type="term" value="F:ATP-dependent protein folding chaperone"/>
    <property type="evidence" value="ECO:0007669"/>
    <property type="project" value="InterPro"/>
</dbReference>
<organism evidence="5 6">
    <name type="scientific">Penaeus vannamei</name>
    <name type="common">Whiteleg shrimp</name>
    <name type="synonym">Litopenaeus vannamei</name>
    <dbReference type="NCBI Taxonomy" id="6689"/>
    <lineage>
        <taxon>Eukaryota</taxon>
        <taxon>Metazoa</taxon>
        <taxon>Ecdysozoa</taxon>
        <taxon>Arthropoda</taxon>
        <taxon>Crustacea</taxon>
        <taxon>Multicrustacea</taxon>
        <taxon>Malacostraca</taxon>
        <taxon>Eumalacostraca</taxon>
        <taxon>Eucarida</taxon>
        <taxon>Decapoda</taxon>
        <taxon>Dendrobranchiata</taxon>
        <taxon>Penaeoidea</taxon>
        <taxon>Penaeidae</taxon>
        <taxon>Penaeus</taxon>
    </lineage>
</organism>
<dbReference type="InterPro" id="IPR013126">
    <property type="entry name" value="Hsp_70_fam"/>
</dbReference>
<proteinExistence type="inferred from homology"/>
<accession>A0A3R7MF98</accession>
<dbReference type="EMBL" id="QCYY01001145">
    <property type="protein sequence ID" value="ROT80181.1"/>
    <property type="molecule type" value="Genomic_DNA"/>
</dbReference>
<keyword evidence="2" id="KW-0547">Nucleotide-binding</keyword>